<dbReference type="InterPro" id="IPR000276">
    <property type="entry name" value="GPCR_Rhodpsn"/>
</dbReference>
<organism evidence="11 12">
    <name type="scientific">Holothuria leucospilota</name>
    <name type="common">Black long sea cucumber</name>
    <name type="synonym">Mertensiothuria leucospilota</name>
    <dbReference type="NCBI Taxonomy" id="206669"/>
    <lineage>
        <taxon>Eukaryota</taxon>
        <taxon>Metazoa</taxon>
        <taxon>Echinodermata</taxon>
        <taxon>Eleutherozoa</taxon>
        <taxon>Echinozoa</taxon>
        <taxon>Holothuroidea</taxon>
        <taxon>Aspidochirotacea</taxon>
        <taxon>Aspidochirotida</taxon>
        <taxon>Holothuriidae</taxon>
        <taxon>Holothuria</taxon>
    </lineage>
</organism>
<evidence type="ECO:0000256" key="7">
    <source>
        <dbReference type="ARBA" id="ARBA00023170"/>
    </source>
</evidence>
<dbReference type="PANTHER" id="PTHR24228:SF72">
    <property type="entry name" value="G-PROTEIN COUPLED RECEPTORS FAMILY 1 PROFILE DOMAIN-CONTAINING PROTEIN"/>
    <property type="match status" value="1"/>
</dbReference>
<feature type="transmembrane region" description="Helical" evidence="9">
    <location>
        <begin position="46"/>
        <end position="72"/>
    </location>
</feature>
<evidence type="ECO:0000256" key="1">
    <source>
        <dbReference type="ARBA" id="ARBA00004651"/>
    </source>
</evidence>
<dbReference type="OrthoDB" id="10044919at2759"/>
<dbReference type="EMBL" id="JAIZAY010000018">
    <property type="protein sequence ID" value="KAJ8024599.1"/>
    <property type="molecule type" value="Genomic_DNA"/>
</dbReference>
<keyword evidence="8" id="KW-0807">Transducer</keyword>
<dbReference type="SUPFAM" id="SSF81321">
    <property type="entry name" value="Family A G protein-coupled receptor-like"/>
    <property type="match status" value="1"/>
</dbReference>
<sequence length="361" mass="40685">MESTDFLQIGFTTSSLLETSVSTLNASLNGTTEGPPWVFDDINQRIVVAALLFVIAVFGLTGNILTIVAVILSKKLHTIANVFVVNLTIAGGLSCATLPFTIANMIANTDKGIIPDGLCTFVSLMSYFSFSGTIVSHALIAFDRYYRITKPCHKYHKMFTKCRITIFIICAWIYANISVLFAIITNVNIMYSQKYRVCLPDIVDPDVAKVSLFRATTIDLFILILVMICYTAMFIYIYRHNKKLLGMFNVSKTEGVNLRTTLNARQVKITMNMFLVVAVYVVCITPYVVCLIVDSLETIFPYVAVFYALSNAINPAIYAWKHPYFRAVFKPMIQLKCSKIPNPSPILKFFTGYESRRNRMW</sequence>
<protein>
    <submittedName>
        <fullName evidence="11">Mu-type opioid receptor</fullName>
    </submittedName>
</protein>
<proteinExistence type="predicted"/>
<evidence type="ECO:0000256" key="9">
    <source>
        <dbReference type="SAM" id="Phobius"/>
    </source>
</evidence>
<gene>
    <name evidence="11" type="ORF">HOLleu_34544</name>
</gene>
<keyword evidence="4 9" id="KW-1133">Transmembrane helix</keyword>
<evidence type="ECO:0000256" key="4">
    <source>
        <dbReference type="ARBA" id="ARBA00022989"/>
    </source>
</evidence>
<name>A0A9Q0YQ19_HOLLE</name>
<reference evidence="11" key="1">
    <citation type="submission" date="2021-10" db="EMBL/GenBank/DDBJ databases">
        <title>Tropical sea cucumber genome reveals ecological adaptation and Cuvierian tubules defense mechanism.</title>
        <authorList>
            <person name="Chen T."/>
        </authorList>
    </citation>
    <scope>NUCLEOTIDE SEQUENCE</scope>
    <source>
        <strain evidence="11">Nanhai2018</strain>
        <tissue evidence="11">Muscle</tissue>
    </source>
</reference>
<feature type="transmembrane region" description="Helical" evidence="9">
    <location>
        <begin position="273"/>
        <end position="293"/>
    </location>
</feature>
<evidence type="ECO:0000256" key="8">
    <source>
        <dbReference type="ARBA" id="ARBA00023224"/>
    </source>
</evidence>
<comment type="caution">
    <text evidence="11">The sequence shown here is derived from an EMBL/GenBank/DDBJ whole genome shotgun (WGS) entry which is preliminary data.</text>
</comment>
<keyword evidence="5" id="KW-0297">G-protein coupled receptor</keyword>
<feature type="transmembrane region" description="Helical" evidence="9">
    <location>
        <begin position="79"/>
        <end position="102"/>
    </location>
</feature>
<evidence type="ECO:0000256" key="5">
    <source>
        <dbReference type="ARBA" id="ARBA00023040"/>
    </source>
</evidence>
<comment type="subcellular location">
    <subcellularLocation>
        <location evidence="1">Cell membrane</location>
        <topology evidence="1">Multi-pass membrane protein</topology>
    </subcellularLocation>
</comment>
<evidence type="ECO:0000256" key="3">
    <source>
        <dbReference type="ARBA" id="ARBA00022692"/>
    </source>
</evidence>
<evidence type="ECO:0000313" key="11">
    <source>
        <dbReference type="EMBL" id="KAJ8024599.1"/>
    </source>
</evidence>
<dbReference type="Pfam" id="PF00001">
    <property type="entry name" value="7tm_1"/>
    <property type="match status" value="1"/>
</dbReference>
<dbReference type="PANTHER" id="PTHR24228">
    <property type="entry name" value="B2 BRADYKININ RECEPTOR/ANGIOTENSIN II RECEPTOR"/>
    <property type="match status" value="1"/>
</dbReference>
<feature type="transmembrane region" description="Helical" evidence="9">
    <location>
        <begin position="299"/>
        <end position="320"/>
    </location>
</feature>
<dbReference type="Gene3D" id="1.20.1070.10">
    <property type="entry name" value="Rhodopsin 7-helix transmembrane proteins"/>
    <property type="match status" value="1"/>
</dbReference>
<evidence type="ECO:0000256" key="2">
    <source>
        <dbReference type="ARBA" id="ARBA00022475"/>
    </source>
</evidence>
<evidence type="ECO:0000313" key="12">
    <source>
        <dbReference type="Proteomes" id="UP001152320"/>
    </source>
</evidence>
<feature type="domain" description="G-protein coupled receptors family 1 profile" evidence="10">
    <location>
        <begin position="62"/>
        <end position="318"/>
    </location>
</feature>
<dbReference type="InterPro" id="IPR017452">
    <property type="entry name" value="GPCR_Rhodpsn_7TM"/>
</dbReference>
<dbReference type="Proteomes" id="UP001152320">
    <property type="component" value="Chromosome 18"/>
</dbReference>
<feature type="transmembrane region" description="Helical" evidence="9">
    <location>
        <begin position="122"/>
        <end position="142"/>
    </location>
</feature>
<evidence type="ECO:0000259" key="10">
    <source>
        <dbReference type="PROSITE" id="PS50262"/>
    </source>
</evidence>
<keyword evidence="7 11" id="KW-0675">Receptor</keyword>
<dbReference type="GO" id="GO:0005886">
    <property type="term" value="C:plasma membrane"/>
    <property type="evidence" value="ECO:0007669"/>
    <property type="project" value="UniProtKB-SubCell"/>
</dbReference>
<feature type="transmembrane region" description="Helical" evidence="9">
    <location>
        <begin position="163"/>
        <end position="184"/>
    </location>
</feature>
<feature type="transmembrane region" description="Helical" evidence="9">
    <location>
        <begin position="220"/>
        <end position="238"/>
    </location>
</feature>
<keyword evidence="6 9" id="KW-0472">Membrane</keyword>
<keyword evidence="2" id="KW-1003">Cell membrane</keyword>
<dbReference type="CDD" id="cd00637">
    <property type="entry name" value="7tm_classA_rhodopsin-like"/>
    <property type="match status" value="1"/>
</dbReference>
<keyword evidence="12" id="KW-1185">Reference proteome</keyword>
<dbReference type="AlphaFoldDB" id="A0A9Q0YQ19"/>
<dbReference type="PRINTS" id="PR00237">
    <property type="entry name" value="GPCRRHODOPSN"/>
</dbReference>
<evidence type="ECO:0000256" key="6">
    <source>
        <dbReference type="ARBA" id="ARBA00023136"/>
    </source>
</evidence>
<accession>A0A9Q0YQ19</accession>
<dbReference type="PROSITE" id="PS50262">
    <property type="entry name" value="G_PROTEIN_RECEP_F1_2"/>
    <property type="match status" value="1"/>
</dbReference>
<dbReference type="GO" id="GO:0004930">
    <property type="term" value="F:G protein-coupled receptor activity"/>
    <property type="evidence" value="ECO:0007669"/>
    <property type="project" value="UniProtKB-KW"/>
</dbReference>
<keyword evidence="3 9" id="KW-0812">Transmembrane</keyword>